<dbReference type="RefSeq" id="WP_266943967.1">
    <property type="nucleotide sequence ID" value="NZ_JAPEMK010000002.1"/>
</dbReference>
<geneLocation type="plasmid" evidence="1">
    <name>unnamed1</name>
</geneLocation>
<protein>
    <submittedName>
        <fullName evidence="1">Replication-relaxation family protein</fullName>
    </submittedName>
</protein>
<keyword evidence="2" id="KW-1185">Reference proteome</keyword>
<reference evidence="1 2" key="1">
    <citation type="submission" date="2023-02" db="EMBL/GenBank/DDBJ databases">
        <authorList>
            <person name="Maleckis M."/>
        </authorList>
    </citation>
    <scope>NUCLEOTIDE SEQUENCE [LARGE SCALE GENOMIC DNA]</scope>
    <source>
        <strain evidence="1 2">P8-A2</strain>
        <plasmid evidence="1">unnamed1</plasmid>
    </source>
</reference>
<organism evidence="1 2">
    <name type="scientific">Streptomyces mirabilis</name>
    <dbReference type="NCBI Taxonomy" id="68239"/>
    <lineage>
        <taxon>Bacteria</taxon>
        <taxon>Bacillati</taxon>
        <taxon>Actinomycetota</taxon>
        <taxon>Actinomycetes</taxon>
        <taxon>Kitasatosporales</taxon>
        <taxon>Streptomycetaceae</taxon>
        <taxon>Streptomyces</taxon>
    </lineage>
</organism>
<name>A0ABU3V4V6_9ACTN</name>
<dbReference type="InterPro" id="IPR025855">
    <property type="entry name" value="Replic_Relax"/>
</dbReference>
<dbReference type="EMBL" id="JARAKF010000003">
    <property type="protein sequence ID" value="MDU9001206.1"/>
    <property type="molecule type" value="Genomic_DNA"/>
</dbReference>
<evidence type="ECO:0000313" key="1">
    <source>
        <dbReference type="EMBL" id="MDU9001206.1"/>
    </source>
</evidence>
<dbReference type="Proteomes" id="UP001257627">
    <property type="component" value="Unassembled WGS sequence"/>
</dbReference>
<keyword evidence="1" id="KW-0614">Plasmid</keyword>
<accession>A0ABU3V4V6</accession>
<evidence type="ECO:0000313" key="2">
    <source>
        <dbReference type="Proteomes" id="UP001257627"/>
    </source>
</evidence>
<sequence length="317" mass="34982">MSSTLAIARMPRAGLPRLAQQALPLLYQHRLMATSQLHQLLTPHTRRPVYLLRQLGLLRTLQLVDATSHRNGRMGRGEQLWFITPRGAEVVERAGEVTARAYRMSPEAAVSQLQDHTLAVVDTGVAFTRWARVLGDECGPLDWEPELAHRVRDGAGDDAFLIPDAVLRYTRTTEDDRRRLLTYFVEVDRATMHVSRLGKKLTAYARYASYVPQPPPGRPAGSGSGREAWRDRYPAFPRLLVVFAGVSPIELQDRVSDLRALAAADARLRRTTALTAGVTTLELLRAQGPLGPIVTPILGAPEPTDILLAPPGDRSTA</sequence>
<gene>
    <name evidence="1" type="ORF">PU648_54970</name>
</gene>
<comment type="caution">
    <text evidence="1">The sequence shown here is derived from an EMBL/GenBank/DDBJ whole genome shotgun (WGS) entry which is preliminary data.</text>
</comment>
<proteinExistence type="predicted"/>
<dbReference type="Pfam" id="PF13814">
    <property type="entry name" value="Replic_Relax"/>
    <property type="match status" value="1"/>
</dbReference>